<reference evidence="2" key="1">
    <citation type="submission" date="2021-01" db="EMBL/GenBank/DDBJ databases">
        <authorList>
            <person name="Kaushik A."/>
        </authorList>
    </citation>
    <scope>NUCLEOTIDE SEQUENCE</scope>
    <source>
        <strain evidence="2">AG3-1AP</strain>
    </source>
</reference>
<gene>
    <name evidence="2" type="ORF">RDB_LOCUS153846</name>
</gene>
<accession>A0A8H3DMJ6</accession>
<feature type="transmembrane region" description="Helical" evidence="1">
    <location>
        <begin position="135"/>
        <end position="168"/>
    </location>
</feature>
<evidence type="ECO:0000313" key="3">
    <source>
        <dbReference type="Proteomes" id="UP000663831"/>
    </source>
</evidence>
<keyword evidence="1" id="KW-1133">Transmembrane helix</keyword>
<sequence length="240" mass="26320">MLPTLPTDKPGSTDTGSNVQQYMQVDDPSVYDKRYRTYAILFEAERLRLESSKDQRKLVRLMVQHFIITAISAMALAIPFPLDAHWLTAPLYTAAFGLSLEGLLLATYLAVLKSPSSEGMIGRLANGRAHLQRTVGVVAFVTVLPHALVAPAALLLLGGLVAMTGVLASESSIAEDNLKAAFQTSEFIFIQIFTTLGCLAVLVITCEVFVWMEVRRTQTGDTVEPERLPFLVEQNTDGKY</sequence>
<keyword evidence="1" id="KW-0812">Transmembrane</keyword>
<feature type="transmembrane region" description="Helical" evidence="1">
    <location>
        <begin position="92"/>
        <end position="114"/>
    </location>
</feature>
<evidence type="ECO:0000256" key="1">
    <source>
        <dbReference type="SAM" id="Phobius"/>
    </source>
</evidence>
<dbReference type="Proteomes" id="UP000663831">
    <property type="component" value="Unassembled WGS sequence"/>
</dbReference>
<feature type="transmembrane region" description="Helical" evidence="1">
    <location>
        <begin position="58"/>
        <end position="80"/>
    </location>
</feature>
<protein>
    <submittedName>
        <fullName evidence="2">Uncharacterized protein</fullName>
    </submittedName>
</protein>
<name>A0A8H3DMJ6_9AGAM</name>
<dbReference type="EMBL" id="CAJMWV010007240">
    <property type="protein sequence ID" value="CAE6527871.1"/>
    <property type="molecule type" value="Genomic_DNA"/>
</dbReference>
<dbReference type="AlphaFoldDB" id="A0A8H3DMJ6"/>
<proteinExistence type="predicted"/>
<feature type="transmembrane region" description="Helical" evidence="1">
    <location>
        <begin position="188"/>
        <end position="210"/>
    </location>
</feature>
<organism evidence="2 3">
    <name type="scientific">Rhizoctonia solani</name>
    <dbReference type="NCBI Taxonomy" id="456999"/>
    <lineage>
        <taxon>Eukaryota</taxon>
        <taxon>Fungi</taxon>
        <taxon>Dikarya</taxon>
        <taxon>Basidiomycota</taxon>
        <taxon>Agaricomycotina</taxon>
        <taxon>Agaricomycetes</taxon>
        <taxon>Cantharellales</taxon>
        <taxon>Ceratobasidiaceae</taxon>
        <taxon>Rhizoctonia</taxon>
    </lineage>
</organism>
<keyword evidence="1" id="KW-0472">Membrane</keyword>
<evidence type="ECO:0000313" key="2">
    <source>
        <dbReference type="EMBL" id="CAE6527871.1"/>
    </source>
</evidence>
<comment type="caution">
    <text evidence="2">The sequence shown here is derived from an EMBL/GenBank/DDBJ whole genome shotgun (WGS) entry which is preliminary data.</text>
</comment>